<keyword evidence="3" id="KW-0812">Transmembrane</keyword>
<feature type="domain" description="Glycine transporter" evidence="8">
    <location>
        <begin position="138"/>
        <end position="212"/>
    </location>
</feature>
<dbReference type="PANTHER" id="PTHR30506">
    <property type="entry name" value="INNER MEMBRANE PROTEIN"/>
    <property type="match status" value="1"/>
</dbReference>
<keyword evidence="7" id="KW-0732">Signal</keyword>
<dbReference type="Pfam" id="PF03458">
    <property type="entry name" value="Gly_transporter"/>
    <property type="match status" value="2"/>
</dbReference>
<reference evidence="9" key="1">
    <citation type="submission" date="2021-01" db="EMBL/GenBank/DDBJ databases">
        <authorList>
            <person name="Corre E."/>
            <person name="Pelletier E."/>
            <person name="Niang G."/>
            <person name="Scheremetjew M."/>
            <person name="Finn R."/>
            <person name="Kale V."/>
            <person name="Holt S."/>
            <person name="Cochrane G."/>
            <person name="Meng A."/>
            <person name="Brown T."/>
            <person name="Cohen L."/>
        </authorList>
    </citation>
    <scope>NUCLEOTIDE SEQUENCE</scope>
    <source>
        <strain evidence="9">CCMP1723</strain>
    </source>
</reference>
<gene>
    <name evidence="9" type="ORF">MCOM1403_LOCUS6120</name>
</gene>
<sequence length="395" mass="41227">MRSRMLASAAARLIATPATATAMTRSTGTVIARGHIQGIVSDIASIAEARAFASRAGDQSRLPAIARHIQLPSPASSPVASIPKRGVSTDGPKRSPASSKPTMNAAEPVPATPAPHPDSMPRFPWSDGATVPGLLRGADWFGTAVFAMTGTLAAATRGMDILGSTIVGTITAVGGGTVRDLLLGRGRRAFWMEEIEYLWICVGTGVATFLAWPHLERACGVKDTDEWVDWADAIGVGAFCVIGAMNGIRAGVPCAAAVACGMFTATFGGVIRDVLMSRPVRILHSYTDIYATTALTGATTYMLVRAAGAPVSARILAGAGTAIALRKLAWSNDLRLPTYAGAEDAARARGDDGKGTRFPARKWADAVFEAMGFDVTEEEVKKVAKKGLFGRGKAD</sequence>
<evidence type="ECO:0000256" key="1">
    <source>
        <dbReference type="ARBA" id="ARBA00004651"/>
    </source>
</evidence>
<keyword evidence="5" id="KW-0472">Membrane</keyword>
<evidence type="ECO:0000256" key="5">
    <source>
        <dbReference type="ARBA" id="ARBA00023136"/>
    </source>
</evidence>
<feature type="region of interest" description="Disordered" evidence="6">
    <location>
        <begin position="73"/>
        <end position="125"/>
    </location>
</feature>
<evidence type="ECO:0000256" key="2">
    <source>
        <dbReference type="ARBA" id="ARBA00022475"/>
    </source>
</evidence>
<evidence type="ECO:0000256" key="4">
    <source>
        <dbReference type="ARBA" id="ARBA00022989"/>
    </source>
</evidence>
<proteinExistence type="predicted"/>
<evidence type="ECO:0000256" key="7">
    <source>
        <dbReference type="SAM" id="SignalP"/>
    </source>
</evidence>
<dbReference type="InterPro" id="IPR005115">
    <property type="entry name" value="Gly_transporter"/>
</dbReference>
<name>A0A7S0IDQ1_MICPS</name>
<feature type="signal peptide" evidence="7">
    <location>
        <begin position="1"/>
        <end position="20"/>
    </location>
</feature>
<dbReference type="EMBL" id="HBEQ01007698">
    <property type="protein sequence ID" value="CAD8518694.1"/>
    <property type="molecule type" value="Transcribed_RNA"/>
</dbReference>
<organism evidence="9">
    <name type="scientific">Micromonas pusilla</name>
    <name type="common">Picoplanktonic green alga</name>
    <name type="synonym">Chromulina pusilla</name>
    <dbReference type="NCBI Taxonomy" id="38833"/>
    <lineage>
        <taxon>Eukaryota</taxon>
        <taxon>Viridiplantae</taxon>
        <taxon>Chlorophyta</taxon>
        <taxon>Mamiellophyceae</taxon>
        <taxon>Mamiellales</taxon>
        <taxon>Mamiellaceae</taxon>
        <taxon>Micromonas</taxon>
    </lineage>
</organism>
<accession>A0A7S0IDQ1</accession>
<dbReference type="AlphaFoldDB" id="A0A7S0IDQ1"/>
<feature type="compositionally biased region" description="Low complexity" evidence="6">
    <location>
        <begin position="73"/>
        <end position="83"/>
    </location>
</feature>
<feature type="domain" description="Glycine transporter" evidence="8">
    <location>
        <begin position="230"/>
        <end position="304"/>
    </location>
</feature>
<dbReference type="PANTHER" id="PTHR30506:SF3">
    <property type="entry name" value="UPF0126 INNER MEMBRANE PROTEIN YADS-RELATED"/>
    <property type="match status" value="1"/>
</dbReference>
<evidence type="ECO:0000256" key="3">
    <source>
        <dbReference type="ARBA" id="ARBA00022692"/>
    </source>
</evidence>
<protein>
    <recommendedName>
        <fullName evidence="8">Glycine transporter domain-containing protein</fullName>
    </recommendedName>
</protein>
<evidence type="ECO:0000259" key="8">
    <source>
        <dbReference type="Pfam" id="PF03458"/>
    </source>
</evidence>
<keyword evidence="2" id="KW-1003">Cell membrane</keyword>
<evidence type="ECO:0000256" key="6">
    <source>
        <dbReference type="SAM" id="MobiDB-lite"/>
    </source>
</evidence>
<feature type="chain" id="PRO_5030672431" description="Glycine transporter domain-containing protein" evidence="7">
    <location>
        <begin position="21"/>
        <end position="395"/>
    </location>
</feature>
<evidence type="ECO:0000313" key="9">
    <source>
        <dbReference type="EMBL" id="CAD8518694.1"/>
    </source>
</evidence>
<dbReference type="GO" id="GO:0005886">
    <property type="term" value="C:plasma membrane"/>
    <property type="evidence" value="ECO:0007669"/>
    <property type="project" value="UniProtKB-SubCell"/>
</dbReference>
<keyword evidence="4" id="KW-1133">Transmembrane helix</keyword>
<comment type="subcellular location">
    <subcellularLocation>
        <location evidence="1">Cell membrane</location>
        <topology evidence="1">Multi-pass membrane protein</topology>
    </subcellularLocation>
</comment>